<dbReference type="Proteomes" id="UP000290037">
    <property type="component" value="Unassembled WGS sequence"/>
</dbReference>
<dbReference type="AlphaFoldDB" id="A0A1M5TE78"/>
<reference evidence="3" key="2">
    <citation type="submission" date="2016-11" db="EMBL/GenBank/DDBJ databases">
        <authorList>
            <person name="Jaros S."/>
            <person name="Januszkiewicz K."/>
            <person name="Wedrychowicz H."/>
        </authorList>
    </citation>
    <scope>NUCLEOTIDE SEQUENCE [LARGE SCALE GENOMIC DNA]</scope>
    <source>
        <strain evidence="3">DSM 19859</strain>
    </source>
</reference>
<keyword evidence="5" id="KW-1185">Reference proteome</keyword>
<reference evidence="2 5" key="3">
    <citation type="submission" date="2018-07" db="EMBL/GenBank/DDBJ databases">
        <title>Leeuwenhoekiella genomics.</title>
        <authorList>
            <person name="Tahon G."/>
            <person name="Willems A."/>
        </authorList>
    </citation>
    <scope>NUCLEOTIDE SEQUENCE [LARGE SCALE GENOMIC DNA]</scope>
    <source>
        <strain evidence="2 5">LMG 24856</strain>
    </source>
</reference>
<reference evidence="4" key="1">
    <citation type="submission" date="2016-11" db="EMBL/GenBank/DDBJ databases">
        <authorList>
            <person name="Varghese N."/>
            <person name="Submissions S."/>
        </authorList>
    </citation>
    <scope>NUCLEOTIDE SEQUENCE [LARGE SCALE GENOMIC DNA]</scope>
    <source>
        <strain evidence="4">DSM 19859</strain>
    </source>
</reference>
<evidence type="ECO:0000313" key="3">
    <source>
        <dbReference type="EMBL" id="SHH49077.1"/>
    </source>
</evidence>
<dbReference type="PROSITE" id="PS50925">
    <property type="entry name" value="BLUF"/>
    <property type="match status" value="1"/>
</dbReference>
<protein>
    <submittedName>
        <fullName evidence="2">FAD-dependent sensor of blue light</fullName>
    </submittedName>
    <submittedName>
        <fullName evidence="3">Sensors of blue-light using FAD</fullName>
    </submittedName>
</protein>
<dbReference type="EMBL" id="FQXT01000001">
    <property type="protein sequence ID" value="SHH49077.1"/>
    <property type="molecule type" value="Genomic_DNA"/>
</dbReference>
<gene>
    <name evidence="2" type="ORF">DSM01_2147</name>
    <name evidence="3" type="ORF">SAMN04487999_0327</name>
</gene>
<dbReference type="RefSeq" id="WP_072979657.1">
    <property type="nucleotide sequence ID" value="NZ_FQXT01000001.1"/>
</dbReference>
<dbReference type="SUPFAM" id="SSF54975">
    <property type="entry name" value="Acylphosphatase/BLUF domain-like"/>
    <property type="match status" value="1"/>
</dbReference>
<dbReference type="Pfam" id="PF04940">
    <property type="entry name" value="BLUF"/>
    <property type="match status" value="1"/>
</dbReference>
<evidence type="ECO:0000259" key="1">
    <source>
        <dbReference type="PROSITE" id="PS50925"/>
    </source>
</evidence>
<evidence type="ECO:0000313" key="2">
    <source>
        <dbReference type="EMBL" id="RXG28686.1"/>
    </source>
</evidence>
<dbReference type="GO" id="GO:0009882">
    <property type="term" value="F:blue light photoreceptor activity"/>
    <property type="evidence" value="ECO:0007669"/>
    <property type="project" value="InterPro"/>
</dbReference>
<dbReference type="Gene3D" id="3.30.70.100">
    <property type="match status" value="1"/>
</dbReference>
<evidence type="ECO:0000313" key="5">
    <source>
        <dbReference type="Proteomes" id="UP000290037"/>
    </source>
</evidence>
<dbReference type="STRING" id="573501.SAMN04487999_0327"/>
<dbReference type="Proteomes" id="UP000184240">
    <property type="component" value="Unassembled WGS sequence"/>
</dbReference>
<dbReference type="GO" id="GO:0071949">
    <property type="term" value="F:FAD binding"/>
    <property type="evidence" value="ECO:0007669"/>
    <property type="project" value="InterPro"/>
</dbReference>
<feature type="domain" description="BLUF" evidence="1">
    <location>
        <begin position="2"/>
        <end position="93"/>
    </location>
</feature>
<evidence type="ECO:0000313" key="4">
    <source>
        <dbReference type="Proteomes" id="UP000184240"/>
    </source>
</evidence>
<proteinExistence type="predicted"/>
<dbReference type="EMBL" id="QOVN01000004">
    <property type="protein sequence ID" value="RXG28686.1"/>
    <property type="molecule type" value="Genomic_DNA"/>
</dbReference>
<accession>A0A1M5TE78</accession>
<dbReference type="InterPro" id="IPR036046">
    <property type="entry name" value="Acylphosphatase-like_dom_sf"/>
</dbReference>
<sequence length="142" mass="15988">MISHIAYLSTQSFILNDSDLESLLQHARTSNALLGLTGILIHLDGHFIQFIEGDQPALEQIYKKITTDPRHFDLKILSEGSSTKRCFGAWDMYYKKLTNTQLNSLEASKNLKSYDHLKPLSAEAAEEVPALQLLHNFVEALS</sequence>
<dbReference type="InterPro" id="IPR007024">
    <property type="entry name" value="BLUF_domain"/>
</dbReference>
<name>A0A1M5TE78_9FLAO</name>
<organism evidence="3 4">
    <name type="scientific">Leeuwenhoekiella palythoae</name>
    <dbReference type="NCBI Taxonomy" id="573501"/>
    <lineage>
        <taxon>Bacteria</taxon>
        <taxon>Pseudomonadati</taxon>
        <taxon>Bacteroidota</taxon>
        <taxon>Flavobacteriia</taxon>
        <taxon>Flavobacteriales</taxon>
        <taxon>Flavobacteriaceae</taxon>
        <taxon>Leeuwenhoekiella</taxon>
    </lineage>
</organism>
<dbReference type="SMART" id="SM01034">
    <property type="entry name" value="BLUF"/>
    <property type="match status" value="1"/>
</dbReference>
<dbReference type="OrthoDB" id="1122028at2"/>